<reference evidence="3 4" key="1">
    <citation type="submission" date="2015-06" db="EMBL/GenBank/DDBJ databases">
        <title>Prevotella sp. 109, sp. nov., a novel member of the family Prevotellaceae isolated from human faeces.</title>
        <authorList>
            <person name="Shkoporov A.N."/>
            <person name="Chaplin A.V."/>
            <person name="Kafarskaia L.I."/>
            <person name="Efimov B.A."/>
        </authorList>
    </citation>
    <scope>NUCLEOTIDE SEQUENCE [LARGE SCALE GENOMIC DNA]</scope>
    <source>
        <strain evidence="3 4">109</strain>
    </source>
</reference>
<evidence type="ECO:0000313" key="4">
    <source>
        <dbReference type="Proteomes" id="UP000036951"/>
    </source>
</evidence>
<dbReference type="EMBL" id="LFQU01000041">
    <property type="protein sequence ID" value="KOO66970.1"/>
    <property type="molecule type" value="Genomic_DNA"/>
</dbReference>
<protein>
    <submittedName>
        <fullName evidence="3">ATPase</fullName>
    </submittedName>
</protein>
<dbReference type="PANTHER" id="PTHR33295">
    <property type="entry name" value="ATPASE"/>
    <property type="match status" value="1"/>
</dbReference>
<dbReference type="InterPro" id="IPR027417">
    <property type="entry name" value="P-loop_NTPase"/>
</dbReference>
<dbReference type="RefSeq" id="WP_053399174.1">
    <property type="nucleotide sequence ID" value="NZ_LFQU01000041.1"/>
</dbReference>
<dbReference type="InterPro" id="IPR025420">
    <property type="entry name" value="DUF4143"/>
</dbReference>
<dbReference type="Pfam" id="PF13635">
    <property type="entry name" value="DUF4143"/>
    <property type="match status" value="1"/>
</dbReference>
<comment type="caution">
    <text evidence="3">The sequence shown here is derived from an EMBL/GenBank/DDBJ whole genome shotgun (WGS) entry which is preliminary data.</text>
</comment>
<dbReference type="OrthoDB" id="9801840at2"/>
<feature type="domain" description="AAA" evidence="1">
    <location>
        <begin position="19"/>
        <end position="153"/>
    </location>
</feature>
<dbReference type="InterPro" id="IPR041682">
    <property type="entry name" value="AAA_14"/>
</dbReference>
<evidence type="ECO:0000259" key="1">
    <source>
        <dbReference type="Pfam" id="PF13173"/>
    </source>
</evidence>
<accession>A0A8E1QVM1</accession>
<dbReference type="AlphaFoldDB" id="A0A8E1QVM1"/>
<evidence type="ECO:0000259" key="2">
    <source>
        <dbReference type="Pfam" id="PF13635"/>
    </source>
</evidence>
<dbReference type="SUPFAM" id="SSF52540">
    <property type="entry name" value="P-loop containing nucleoside triphosphate hydrolases"/>
    <property type="match status" value="1"/>
</dbReference>
<sequence length="452" mass="52026">MLYRKIASRIEEYLSSDSDRMLLIDGARQIGKSYIISWVGKKMFSNYIEINMEEDKLGDRVFAEAKTTSDFYMALSLVAGDKMKDKANTLVFIDEIQAYDHLLTLVKFLMREKKFTYIASGSLLGVTLKNTQSVPIGSLDIVHMYPMDFEEFLYANGVGKDAVEAMREKFNNLQALPDTMHKKMIDLFKKYILVGGLPKAVDTFVKSRNVVEFRSVQNEVHTLYGIDASKYEEEHSRKLKIRRIFDMIPSNLENKKKRVVIKDIENKTWKRTNDYLDEFDYLISSGIALEVKAISKPSYPLVENSGKNLLKLYLNDVGILSGIFYRNNITAVMSDMRSINLGSVYETVVAQELKAHGYELYYYDNKKNGEVDYLIDDADNLSNIPIEVKSGKDYTIHSALDKFLSNDEYNIKRAYVLSNEQNVYMENGVTYIPVYYVMFFENVSNVVGQFLD</sequence>
<keyword evidence="4" id="KW-1185">Reference proteome</keyword>
<proteinExistence type="predicted"/>
<evidence type="ECO:0000313" key="3">
    <source>
        <dbReference type="EMBL" id="KOO66970.1"/>
    </source>
</evidence>
<dbReference type="Proteomes" id="UP000036951">
    <property type="component" value="Unassembled WGS sequence"/>
</dbReference>
<gene>
    <name evidence="3" type="ORF">ACU52_13550</name>
</gene>
<organism evidence="3 4">
    <name type="scientific">Xylanibacter rarus</name>
    <dbReference type="NCBI Taxonomy" id="1676614"/>
    <lineage>
        <taxon>Bacteria</taxon>
        <taxon>Pseudomonadati</taxon>
        <taxon>Bacteroidota</taxon>
        <taxon>Bacteroidia</taxon>
        <taxon>Bacteroidales</taxon>
        <taxon>Prevotellaceae</taxon>
        <taxon>Xylanibacter</taxon>
    </lineage>
</organism>
<dbReference type="PANTHER" id="PTHR33295:SF7">
    <property type="entry name" value="ATPASE"/>
    <property type="match status" value="1"/>
</dbReference>
<name>A0A8E1QVM1_9BACT</name>
<dbReference type="Pfam" id="PF13173">
    <property type="entry name" value="AAA_14"/>
    <property type="match status" value="1"/>
</dbReference>
<feature type="domain" description="DUF4143" evidence="2">
    <location>
        <begin position="227"/>
        <end position="391"/>
    </location>
</feature>